<name>A0A8B6FZA5_MYTGA</name>
<accession>A0A8B6FZA5</accession>
<dbReference type="Proteomes" id="UP000596742">
    <property type="component" value="Unassembled WGS sequence"/>
</dbReference>
<evidence type="ECO:0000313" key="2">
    <source>
        <dbReference type="Proteomes" id="UP000596742"/>
    </source>
</evidence>
<comment type="caution">
    <text evidence="1">The sequence shown here is derived from an EMBL/GenBank/DDBJ whole genome shotgun (WGS) entry which is preliminary data.</text>
</comment>
<proteinExistence type="predicted"/>
<dbReference type="EMBL" id="UYJE01007635">
    <property type="protein sequence ID" value="VDI56590.1"/>
    <property type="molecule type" value="Genomic_DNA"/>
</dbReference>
<evidence type="ECO:0000313" key="1">
    <source>
        <dbReference type="EMBL" id="VDI56590.1"/>
    </source>
</evidence>
<keyword evidence="2" id="KW-1185">Reference proteome</keyword>
<dbReference type="AlphaFoldDB" id="A0A8B6FZA5"/>
<organism evidence="1 2">
    <name type="scientific">Mytilus galloprovincialis</name>
    <name type="common">Mediterranean mussel</name>
    <dbReference type="NCBI Taxonomy" id="29158"/>
    <lineage>
        <taxon>Eukaryota</taxon>
        <taxon>Metazoa</taxon>
        <taxon>Spiralia</taxon>
        <taxon>Lophotrochozoa</taxon>
        <taxon>Mollusca</taxon>
        <taxon>Bivalvia</taxon>
        <taxon>Autobranchia</taxon>
        <taxon>Pteriomorphia</taxon>
        <taxon>Mytilida</taxon>
        <taxon>Mytiloidea</taxon>
        <taxon>Mytilidae</taxon>
        <taxon>Mytilinae</taxon>
        <taxon>Mytilus</taxon>
    </lineage>
</organism>
<sequence length="145" mass="16196">MSTESGHTRLGKQHLSSIKQQLLGNISVCTSPCGIIRAKYFQLLKKLCWDSAEDMLHLTNLIKLKGQGHQDIMVGEGFTSEEVIQIKQRSCILNGIKIHTIIEEHFIVLDIQSSIACVNCLKNNLQNLSDEDIIPIQSTFGGIDY</sequence>
<reference evidence="1" key="1">
    <citation type="submission" date="2018-11" db="EMBL/GenBank/DDBJ databases">
        <authorList>
            <person name="Alioto T."/>
            <person name="Alioto T."/>
        </authorList>
    </citation>
    <scope>NUCLEOTIDE SEQUENCE</scope>
</reference>
<gene>
    <name evidence="1" type="ORF">MGAL_10B014983</name>
</gene>
<dbReference type="OrthoDB" id="73997at2759"/>
<protein>
    <submittedName>
        <fullName evidence="1">Uncharacterized protein</fullName>
    </submittedName>
</protein>